<accession>A0A2T0SMG3</accession>
<evidence type="ECO:0000313" key="1">
    <source>
        <dbReference type="EMBL" id="PRY34611.1"/>
    </source>
</evidence>
<name>A0A2T0SMG3_9BACT</name>
<sequence>MTTIEINVSDETLARYGDASAIAARLEKLLIWEELSAQAKTVNSSLQEAGVDWEEVAKEARQEAWDRYKYTVQDKLPPEAFN</sequence>
<dbReference type="AlphaFoldDB" id="A0A2T0SMG3"/>
<keyword evidence="2" id="KW-1185">Reference proteome</keyword>
<protein>
    <submittedName>
        <fullName evidence="1">Uncharacterized protein</fullName>
    </submittedName>
</protein>
<comment type="caution">
    <text evidence="1">The sequence shown here is derived from an EMBL/GenBank/DDBJ whole genome shotgun (WGS) entry which is preliminary data.</text>
</comment>
<dbReference type="EMBL" id="PVTE01000016">
    <property type="protein sequence ID" value="PRY34611.1"/>
    <property type="molecule type" value="Genomic_DNA"/>
</dbReference>
<organism evidence="1 2">
    <name type="scientific">Spirosoma oryzae</name>
    <dbReference type="NCBI Taxonomy" id="1469603"/>
    <lineage>
        <taxon>Bacteria</taxon>
        <taxon>Pseudomonadati</taxon>
        <taxon>Bacteroidota</taxon>
        <taxon>Cytophagia</taxon>
        <taxon>Cytophagales</taxon>
        <taxon>Cytophagaceae</taxon>
        <taxon>Spirosoma</taxon>
    </lineage>
</organism>
<evidence type="ECO:0000313" key="2">
    <source>
        <dbReference type="Proteomes" id="UP000238375"/>
    </source>
</evidence>
<dbReference type="Proteomes" id="UP000238375">
    <property type="component" value="Unassembled WGS sequence"/>
</dbReference>
<dbReference type="RefSeq" id="WP_106139227.1">
    <property type="nucleotide sequence ID" value="NZ_PVTE01000016.1"/>
</dbReference>
<proteinExistence type="predicted"/>
<dbReference type="OrthoDB" id="964720at2"/>
<reference evidence="1 2" key="1">
    <citation type="submission" date="2018-03" db="EMBL/GenBank/DDBJ databases">
        <title>Genomic Encyclopedia of Archaeal and Bacterial Type Strains, Phase II (KMG-II): from individual species to whole genera.</title>
        <authorList>
            <person name="Goeker M."/>
        </authorList>
    </citation>
    <scope>NUCLEOTIDE SEQUENCE [LARGE SCALE GENOMIC DNA]</scope>
    <source>
        <strain evidence="1 2">DSM 28354</strain>
    </source>
</reference>
<gene>
    <name evidence="1" type="ORF">CLV58_1164</name>
</gene>